<evidence type="ECO:0000256" key="8">
    <source>
        <dbReference type="ARBA" id="ARBA00023136"/>
    </source>
</evidence>
<dbReference type="GO" id="GO:0044284">
    <property type="term" value="C:mitochondrial crista junction"/>
    <property type="evidence" value="ECO:0007669"/>
    <property type="project" value="InterPro"/>
</dbReference>
<evidence type="ECO:0000256" key="2">
    <source>
        <dbReference type="ARBA" id="ARBA00004370"/>
    </source>
</evidence>
<name>A0A1H6PQ38_YARLL</name>
<feature type="chain" id="PRO_5033275112" description="MICOS complex subunit MIC12" evidence="12">
    <location>
        <begin position="20"/>
        <end position="96"/>
    </location>
</feature>
<dbReference type="Proteomes" id="UP000256601">
    <property type="component" value="Unassembled WGS sequence"/>
</dbReference>
<evidence type="ECO:0000313" key="14">
    <source>
        <dbReference type="EMBL" id="RDW24380.1"/>
    </source>
</evidence>
<sequence>MGGRIIGFLSGVLFSSSLAYLTALEFKRNSAAVSVVLHDSKDILDNRGKKVLPPPRKLEYDTRDDVAETFKDLWNEEIIKGVNKVYDVVFNSNIQK</sequence>
<dbReference type="EMBL" id="CP017554">
    <property type="protein sequence ID" value="AOW01850.1"/>
    <property type="molecule type" value="Genomic_DNA"/>
</dbReference>
<dbReference type="RefSeq" id="XP_501027.1">
    <property type="nucleotide sequence ID" value="XM_501027.1"/>
</dbReference>
<evidence type="ECO:0000256" key="7">
    <source>
        <dbReference type="ARBA" id="ARBA00023128"/>
    </source>
</evidence>
<evidence type="ECO:0000256" key="5">
    <source>
        <dbReference type="ARBA" id="ARBA00022692"/>
    </source>
</evidence>
<evidence type="ECO:0000256" key="1">
    <source>
        <dbReference type="ARBA" id="ARBA00002689"/>
    </source>
</evidence>
<evidence type="ECO:0000313" key="13">
    <source>
        <dbReference type="EMBL" id="AOW01850.1"/>
    </source>
</evidence>
<protein>
    <recommendedName>
        <fullName evidence="4 11">MICOS complex subunit MIC12</fullName>
    </recommendedName>
    <alternativeName>
        <fullName evidence="10 11">Altered inheritance of mitochondria protein 5, mitochondrial</fullName>
    </alternativeName>
    <alternativeName>
        <fullName evidence="9 11">Found in mitochondrial proteome protein 51</fullName>
    </alternativeName>
</protein>
<dbReference type="Proteomes" id="UP000182444">
    <property type="component" value="Chromosome 1B"/>
</dbReference>
<dbReference type="OrthoDB" id="4037694at2759"/>
<keyword evidence="7 11" id="KW-0496">Mitochondrion</keyword>
<keyword evidence="6" id="KW-1133">Transmembrane helix</keyword>
<evidence type="ECO:0000256" key="11">
    <source>
        <dbReference type="RuleBase" id="RU363010"/>
    </source>
</evidence>
<dbReference type="VEuPathDB" id="FungiDB:YALI0_B17710g"/>
<keyword evidence="5" id="KW-0812">Transmembrane</keyword>
<comment type="function">
    <text evidence="1 11">Component of the MICOS complex, a large protein complex of the mitochondrial inner membrane that plays crucial roles in the maintenance of crista junctions, inner membrane architecture, and formation of contact sites to the outer membrane.</text>
</comment>
<evidence type="ECO:0000256" key="3">
    <source>
        <dbReference type="ARBA" id="ARBA00009188"/>
    </source>
</evidence>
<organism evidence="13 15">
    <name type="scientific">Yarrowia lipolytica</name>
    <name type="common">Candida lipolytica</name>
    <dbReference type="NCBI Taxonomy" id="4952"/>
    <lineage>
        <taxon>Eukaryota</taxon>
        <taxon>Fungi</taxon>
        <taxon>Dikarya</taxon>
        <taxon>Ascomycota</taxon>
        <taxon>Saccharomycotina</taxon>
        <taxon>Dipodascomycetes</taxon>
        <taxon>Dipodascales</taxon>
        <taxon>Dipodascales incertae sedis</taxon>
        <taxon>Yarrowia</taxon>
    </lineage>
</organism>
<dbReference type="GeneID" id="2907160"/>
<comment type="subcellular location">
    <subcellularLocation>
        <location evidence="2">Membrane</location>
    </subcellularLocation>
    <subcellularLocation>
        <location evidence="11">Mitochondrion inner membrane</location>
        <topology evidence="11">Single-pass membrane protein</topology>
    </subcellularLocation>
</comment>
<dbReference type="EMBL" id="KZ859037">
    <property type="protein sequence ID" value="RDW24380.1"/>
    <property type="molecule type" value="Genomic_DNA"/>
</dbReference>
<evidence type="ECO:0000256" key="12">
    <source>
        <dbReference type="SAM" id="SignalP"/>
    </source>
</evidence>
<proteinExistence type="inferred from homology"/>
<dbReference type="GO" id="GO:0042407">
    <property type="term" value="P:cristae formation"/>
    <property type="evidence" value="ECO:0007669"/>
    <property type="project" value="InterPro"/>
</dbReference>
<evidence type="ECO:0000313" key="15">
    <source>
        <dbReference type="Proteomes" id="UP000182444"/>
    </source>
</evidence>
<dbReference type="eggNOG" id="ENOG502SC1K">
    <property type="taxonomic scope" value="Eukaryota"/>
</dbReference>
<dbReference type="Pfam" id="PF17050">
    <property type="entry name" value="AIM5"/>
    <property type="match status" value="1"/>
</dbReference>
<evidence type="ECO:0000313" key="16">
    <source>
        <dbReference type="Proteomes" id="UP000256601"/>
    </source>
</evidence>
<dbReference type="KEGG" id="yli:2907160"/>
<evidence type="ECO:0000256" key="4">
    <source>
        <dbReference type="ARBA" id="ARBA00018170"/>
    </source>
</evidence>
<dbReference type="OMA" id="CKDIWND"/>
<gene>
    <name evidence="14" type="ORF">B0I71DRAFT_3836</name>
    <name evidence="13" type="ORF">YALI1_B22905g</name>
</gene>
<keyword evidence="12" id="KW-0732">Signal</keyword>
<accession>A0A1H6PQ38</accession>
<dbReference type="InterPro" id="IPR031463">
    <property type="entry name" value="Mic12"/>
</dbReference>
<comment type="subunit">
    <text evidence="11">Component of the mitochondrial contact site and cristae organizing system (MICOS) complex.</text>
</comment>
<comment type="similarity">
    <text evidence="3 11">Belongs to the MICOS complex subunit Mic12 family.</text>
</comment>
<dbReference type="VEuPathDB" id="FungiDB:YALI1_B22905g"/>
<evidence type="ECO:0000256" key="10">
    <source>
        <dbReference type="ARBA" id="ARBA00032985"/>
    </source>
</evidence>
<reference evidence="14 16" key="2">
    <citation type="submission" date="2018-07" db="EMBL/GenBank/DDBJ databases">
        <title>Draft Genome Assemblies for Five Robust Yarrowia lipolytica Strains Exhibiting High Lipid Production and Pentose Sugar Utilization and Sugar Alcohol Secretion from Undetoxified Lignocellulosic Biomass Hydrolysates.</title>
        <authorList>
            <consortium name="DOE Joint Genome Institute"/>
            <person name="Walker C."/>
            <person name="Ryu S."/>
            <person name="Na H."/>
            <person name="Zane M."/>
            <person name="LaButti K."/>
            <person name="Lipzen A."/>
            <person name="Haridas S."/>
            <person name="Barry K."/>
            <person name="Grigoriev I.V."/>
            <person name="Quarterman J."/>
            <person name="Slininger P."/>
            <person name="Dien B."/>
            <person name="Trinh C.T."/>
        </authorList>
    </citation>
    <scope>NUCLEOTIDE SEQUENCE [LARGE SCALE GENOMIC DNA]</scope>
    <source>
        <strain evidence="14 16">YB392</strain>
    </source>
</reference>
<dbReference type="AlphaFoldDB" id="A0A1H6PQ38"/>
<reference evidence="13 15" key="1">
    <citation type="journal article" date="2016" name="PLoS ONE">
        <title>Sequence Assembly of Yarrowia lipolytica Strain W29/CLIB89 Shows Transposable Element Diversity.</title>
        <authorList>
            <person name="Magnan C."/>
            <person name="Yu J."/>
            <person name="Chang I."/>
            <person name="Jahn E."/>
            <person name="Kanomata Y."/>
            <person name="Wu J."/>
            <person name="Zeller M."/>
            <person name="Oakes M."/>
            <person name="Baldi P."/>
            <person name="Sandmeyer S."/>
        </authorList>
    </citation>
    <scope>NUCLEOTIDE SEQUENCE [LARGE SCALE GENOMIC DNA]</scope>
    <source>
        <strain evidence="13">CLIB89</strain>
        <strain evidence="15">CLIB89(W29)</strain>
    </source>
</reference>
<feature type="signal peptide" evidence="12">
    <location>
        <begin position="1"/>
        <end position="19"/>
    </location>
</feature>
<keyword evidence="11" id="KW-0999">Mitochondrion inner membrane</keyword>
<evidence type="ECO:0000256" key="6">
    <source>
        <dbReference type="ARBA" id="ARBA00022989"/>
    </source>
</evidence>
<keyword evidence="8" id="KW-0472">Membrane</keyword>
<dbReference type="GO" id="GO:0061617">
    <property type="term" value="C:MICOS complex"/>
    <property type="evidence" value="ECO:0007669"/>
    <property type="project" value="UniProtKB-UniRule"/>
</dbReference>
<evidence type="ECO:0000256" key="9">
    <source>
        <dbReference type="ARBA" id="ARBA00032159"/>
    </source>
</evidence>